<feature type="domain" description="GerMN" evidence="3">
    <location>
        <begin position="247"/>
        <end position="335"/>
    </location>
</feature>
<dbReference type="Proteomes" id="UP000215224">
    <property type="component" value="Chromosome"/>
</dbReference>
<dbReference type="InterPro" id="IPR019606">
    <property type="entry name" value="GerMN"/>
</dbReference>
<feature type="domain" description="GerMN" evidence="3">
    <location>
        <begin position="96"/>
        <end position="186"/>
    </location>
</feature>
<organism evidence="4 5">
    <name type="scientific">Sutcliffiella cohnii</name>
    <dbReference type="NCBI Taxonomy" id="33932"/>
    <lineage>
        <taxon>Bacteria</taxon>
        <taxon>Bacillati</taxon>
        <taxon>Bacillota</taxon>
        <taxon>Bacilli</taxon>
        <taxon>Bacillales</taxon>
        <taxon>Bacillaceae</taxon>
        <taxon>Sutcliffiella</taxon>
    </lineage>
</organism>
<name>A0A223KTJ8_9BACI</name>
<evidence type="ECO:0000313" key="5">
    <source>
        <dbReference type="Proteomes" id="UP000215224"/>
    </source>
</evidence>
<evidence type="ECO:0000256" key="2">
    <source>
        <dbReference type="SAM" id="SignalP"/>
    </source>
</evidence>
<keyword evidence="5" id="KW-1185">Reference proteome</keyword>
<evidence type="ECO:0000313" key="4">
    <source>
        <dbReference type="EMBL" id="AST92776.1"/>
    </source>
</evidence>
<dbReference type="SMART" id="SM00909">
    <property type="entry name" value="Germane"/>
    <property type="match status" value="2"/>
</dbReference>
<feature type="region of interest" description="Disordered" evidence="1">
    <location>
        <begin position="335"/>
        <end position="355"/>
    </location>
</feature>
<evidence type="ECO:0000259" key="3">
    <source>
        <dbReference type="SMART" id="SM00909"/>
    </source>
</evidence>
<proteinExistence type="predicted"/>
<dbReference type="Pfam" id="PF10646">
    <property type="entry name" value="Germane"/>
    <property type="match status" value="2"/>
</dbReference>
<dbReference type="EMBL" id="CP018866">
    <property type="protein sequence ID" value="AST92776.1"/>
    <property type="molecule type" value="Genomic_DNA"/>
</dbReference>
<feature type="chain" id="PRO_5039012642" evidence="2">
    <location>
        <begin position="21"/>
        <end position="355"/>
    </location>
</feature>
<keyword evidence="2" id="KW-0732">Signal</keyword>
<protein>
    <submittedName>
        <fullName evidence="4">Sporulation protein</fullName>
    </submittedName>
</protein>
<feature type="signal peptide" evidence="2">
    <location>
        <begin position="1"/>
        <end position="20"/>
    </location>
</feature>
<dbReference type="KEGG" id="bcoh:BC6307_16525"/>
<evidence type="ECO:0000256" key="1">
    <source>
        <dbReference type="SAM" id="MobiDB-lite"/>
    </source>
</evidence>
<dbReference type="PROSITE" id="PS51257">
    <property type="entry name" value="PROKAR_LIPOPROTEIN"/>
    <property type="match status" value="1"/>
</dbReference>
<accession>A0A223KTJ8</accession>
<dbReference type="RefSeq" id="WP_066420246.1">
    <property type="nucleotide sequence ID" value="NZ_CP018866.1"/>
</dbReference>
<dbReference type="STRING" id="1314751.GCA_001591425_04150"/>
<gene>
    <name evidence="4" type="ORF">BC6307_16525</name>
</gene>
<feature type="compositionally biased region" description="Basic and acidic residues" evidence="1">
    <location>
        <begin position="345"/>
        <end position="355"/>
    </location>
</feature>
<dbReference type="AlphaFoldDB" id="A0A223KTJ8"/>
<sequence>MSQNKKTTITVVLASSLLLAGCGLFGDEEKVGSQIDPPQDVSIVNDLDTDETDVNNEEMDDEEVSNQVSQRELYLLDRNGFVVSQTLALPKSDSPAKQALQYLVAGGPVEDLLPNGFRAVIPAGTEVDVNLLSNGTIVADFSSEFAEYLPEDELAILQAITWTLTQFDSVENVELRVNGHKQDVMPVNKTPITKGLSRANGINLEHDAIDIMNTRPVTLYYIGENNNGDTYYVPVTKRIKAENANNYEAIIDELINGPSSTSGLLSGFTNDVELLSEPKYENGLLTLDFNENIVGWSDNTISKEVIDTIVLTLTEQPGVDSVAITVNGEKDLMASDGTSLAEPVSRPEKVNTGRF</sequence>
<reference evidence="4 5" key="1">
    <citation type="submission" date="2016-12" db="EMBL/GenBank/DDBJ databases">
        <title>The whole genome sequencing and assembly of Bacillus cohnii DSM 6307T strain.</title>
        <authorList>
            <person name="Lee Y.-J."/>
            <person name="Yi H."/>
            <person name="Bahn Y.-S."/>
            <person name="Kim J.F."/>
            <person name="Lee D.-W."/>
        </authorList>
    </citation>
    <scope>NUCLEOTIDE SEQUENCE [LARGE SCALE GENOMIC DNA]</scope>
    <source>
        <strain evidence="4 5">DSM 6307</strain>
    </source>
</reference>